<dbReference type="PANTHER" id="PTHR31845:SF21">
    <property type="entry name" value="REGULATORY PROTEIN LEU3"/>
    <property type="match status" value="1"/>
</dbReference>
<keyword evidence="9" id="KW-1185">Reference proteome</keyword>
<dbReference type="GO" id="GO:0005634">
    <property type="term" value="C:nucleus"/>
    <property type="evidence" value="ECO:0007669"/>
    <property type="project" value="UniProtKB-SubCell"/>
</dbReference>
<evidence type="ECO:0000256" key="6">
    <source>
        <dbReference type="ARBA" id="ARBA00023242"/>
    </source>
</evidence>
<name>A0A3A2Z8U0_9EURO</name>
<evidence type="ECO:0000256" key="2">
    <source>
        <dbReference type="ARBA" id="ARBA00022833"/>
    </source>
</evidence>
<dbReference type="OrthoDB" id="3163292at2759"/>
<evidence type="ECO:0000256" key="1">
    <source>
        <dbReference type="ARBA" id="ARBA00004123"/>
    </source>
</evidence>
<keyword evidence="5" id="KW-0804">Transcription</keyword>
<dbReference type="Proteomes" id="UP000266188">
    <property type="component" value="Unassembled WGS sequence"/>
</dbReference>
<dbReference type="AlphaFoldDB" id="A0A3A2Z8U0"/>
<protein>
    <submittedName>
        <fullName evidence="8">Transcription factor</fullName>
    </submittedName>
</protein>
<evidence type="ECO:0000313" key="9">
    <source>
        <dbReference type="Proteomes" id="UP000266188"/>
    </source>
</evidence>
<comment type="caution">
    <text evidence="8">The sequence shown here is derived from an EMBL/GenBank/DDBJ whole genome shotgun (WGS) entry which is preliminary data.</text>
</comment>
<dbReference type="GO" id="GO:0000981">
    <property type="term" value="F:DNA-binding transcription factor activity, RNA polymerase II-specific"/>
    <property type="evidence" value="ECO:0007669"/>
    <property type="project" value="TreeGrafter"/>
</dbReference>
<organism evidence="8 9">
    <name type="scientific">Aspergillus sclerotialis</name>
    <dbReference type="NCBI Taxonomy" id="2070753"/>
    <lineage>
        <taxon>Eukaryota</taxon>
        <taxon>Fungi</taxon>
        <taxon>Dikarya</taxon>
        <taxon>Ascomycota</taxon>
        <taxon>Pezizomycotina</taxon>
        <taxon>Eurotiomycetes</taxon>
        <taxon>Eurotiomycetidae</taxon>
        <taxon>Eurotiales</taxon>
        <taxon>Aspergillaceae</taxon>
        <taxon>Aspergillus</taxon>
        <taxon>Aspergillus subgen. Polypaecilum</taxon>
    </lineage>
</organism>
<evidence type="ECO:0000256" key="4">
    <source>
        <dbReference type="ARBA" id="ARBA00023125"/>
    </source>
</evidence>
<keyword evidence="3" id="KW-0805">Transcription regulation</keyword>
<dbReference type="CDD" id="cd12148">
    <property type="entry name" value="fungal_TF_MHR"/>
    <property type="match status" value="1"/>
</dbReference>
<proteinExistence type="predicted"/>
<dbReference type="InterPro" id="IPR051089">
    <property type="entry name" value="prtT"/>
</dbReference>
<comment type="subcellular location">
    <subcellularLocation>
        <location evidence="1">Nucleus</location>
    </subcellularLocation>
</comment>
<feature type="region of interest" description="Disordered" evidence="7">
    <location>
        <begin position="51"/>
        <end position="71"/>
    </location>
</feature>
<dbReference type="STRING" id="2070753.A0A3A2Z8U0"/>
<gene>
    <name evidence="8" type="ORF">PHISCL_08133</name>
</gene>
<reference evidence="9" key="1">
    <citation type="submission" date="2017-02" db="EMBL/GenBank/DDBJ databases">
        <authorList>
            <person name="Tafer H."/>
            <person name="Lopandic K."/>
        </authorList>
    </citation>
    <scope>NUCLEOTIDE SEQUENCE [LARGE SCALE GENOMIC DNA]</scope>
    <source>
        <strain evidence="9">CBS 366.77</strain>
    </source>
</reference>
<keyword evidence="4" id="KW-0238">DNA-binding</keyword>
<dbReference type="PANTHER" id="PTHR31845">
    <property type="entry name" value="FINGER DOMAIN PROTEIN, PUTATIVE-RELATED"/>
    <property type="match status" value="1"/>
</dbReference>
<accession>A0A3A2Z8U0</accession>
<evidence type="ECO:0000256" key="5">
    <source>
        <dbReference type="ARBA" id="ARBA00023163"/>
    </source>
</evidence>
<dbReference type="GO" id="GO:0000976">
    <property type="term" value="F:transcription cis-regulatory region binding"/>
    <property type="evidence" value="ECO:0007669"/>
    <property type="project" value="TreeGrafter"/>
</dbReference>
<keyword evidence="2" id="KW-0862">Zinc</keyword>
<evidence type="ECO:0000313" key="8">
    <source>
        <dbReference type="EMBL" id="RJE19528.1"/>
    </source>
</evidence>
<dbReference type="EMBL" id="MVGC01000396">
    <property type="protein sequence ID" value="RJE19528.1"/>
    <property type="molecule type" value="Genomic_DNA"/>
</dbReference>
<evidence type="ECO:0000256" key="3">
    <source>
        <dbReference type="ARBA" id="ARBA00023015"/>
    </source>
</evidence>
<keyword evidence="6" id="KW-0539">Nucleus</keyword>
<sequence length="560" mass="61912">MTMLTAAAELGVHSGPNGVGMRLSPPPPPPPISNYSQQMLSPVCLGPSLPRIADETEDRPAGPTSPQTLNGVTVTGEEIDEIFQLFFNHYAQFLPILDPRTSPNTFYAQSPFLFWAVIGVACRTYPRNPTLLSALSRSVTEMALLSIVTTSAPWHTIQGLLVNLTWPFPKDNGKPDVTFPLSGMLLHIAMQNGLHIPMSSHEFSKIKIPAPSEADMIRRSELWAHCVIVYQRACAAKGQSARTLVNLEQDPGQSQVLLQKIAPSLVLKVKSQELIARCSAAVLENGVRNMSVEQERALDILLRAFESQMNDLEAQAVSDDDKLHARLCRLCIQVFHFFKNQTTIITTNCLPRVLTTACTLVDSIKSLIQKLDGLSAAPIQVHFGLLLASVTLLRILKCFVSRDLDIERAKACFFTAINLEKQMSVETNDAPAKAVIILNQLWNSSKAFRKADGSEYTALRIRSRLVLSPVLDAVWWWRDEFDPLARAMSSAQGEQTEGLELVRENSRGSVNQSVGPVERQEPLHLDDQFLADFEWALGDDGMFPPTEPYSSTWTSAGNLL</sequence>
<evidence type="ECO:0000256" key="7">
    <source>
        <dbReference type="SAM" id="MobiDB-lite"/>
    </source>
</evidence>